<dbReference type="InterPro" id="IPR036390">
    <property type="entry name" value="WH_DNA-bd_sf"/>
</dbReference>
<evidence type="ECO:0000256" key="1">
    <source>
        <dbReference type="ARBA" id="ARBA00023015"/>
    </source>
</evidence>
<dbReference type="Pfam" id="PF09339">
    <property type="entry name" value="HTH_IclR"/>
    <property type="match status" value="1"/>
</dbReference>
<name>A0ABU4HJD2_9ACTN</name>
<reference evidence="7" key="1">
    <citation type="submission" date="2023-07" db="EMBL/GenBank/DDBJ databases">
        <title>Conexibacter stalactiti sp. nov., isolated from stalactites in a lava cave and emended description of the genus Conexibacter.</title>
        <authorList>
            <person name="Lee S.D."/>
        </authorList>
    </citation>
    <scope>NUCLEOTIDE SEQUENCE [LARGE SCALE GENOMIC DNA]</scope>
    <source>
        <strain evidence="7">KCTC 39840</strain>
    </source>
</reference>
<dbReference type="EMBL" id="JAWSTH010000005">
    <property type="protein sequence ID" value="MDW5593423.1"/>
    <property type="molecule type" value="Genomic_DNA"/>
</dbReference>
<evidence type="ECO:0000259" key="4">
    <source>
        <dbReference type="PROSITE" id="PS51077"/>
    </source>
</evidence>
<keyword evidence="1" id="KW-0805">Transcription regulation</keyword>
<feature type="domain" description="IclR-ED" evidence="5">
    <location>
        <begin position="70"/>
        <end position="251"/>
    </location>
</feature>
<organism evidence="6 7">
    <name type="scientific">Conexibacter stalactiti</name>
    <dbReference type="NCBI Taxonomy" id="1940611"/>
    <lineage>
        <taxon>Bacteria</taxon>
        <taxon>Bacillati</taxon>
        <taxon>Actinomycetota</taxon>
        <taxon>Thermoleophilia</taxon>
        <taxon>Solirubrobacterales</taxon>
        <taxon>Conexibacteraceae</taxon>
        <taxon>Conexibacter</taxon>
    </lineage>
</organism>
<dbReference type="Proteomes" id="UP001284601">
    <property type="component" value="Unassembled WGS sequence"/>
</dbReference>
<sequence>MTVAPKIQSLERALNVLGMFGPQTPTLSLSEIAEALGAYPSTTHRLLLTLEEASFLRRDEATNRYQLGPRLLELAGHVLAQYDMRAIAVPRMRELVDAVGETAGMCYYERGEIVFMDTIPGTHPVMITLRVGGRAQAHCAAGGRAILAHLPHEAERLAATELGKCSAGVDFRGRRLLRELDGIRERGFSYDEGTYLDGINAAAAAILDHEDRPVAGLVVTGPAVRLPRKRLLEVGVIVRTAAADVSTELRSKARAVTTGD</sequence>
<dbReference type="InterPro" id="IPR029016">
    <property type="entry name" value="GAF-like_dom_sf"/>
</dbReference>
<dbReference type="Gene3D" id="1.10.10.10">
    <property type="entry name" value="Winged helix-like DNA-binding domain superfamily/Winged helix DNA-binding domain"/>
    <property type="match status" value="1"/>
</dbReference>
<evidence type="ECO:0000256" key="3">
    <source>
        <dbReference type="ARBA" id="ARBA00023163"/>
    </source>
</evidence>
<evidence type="ECO:0000313" key="7">
    <source>
        <dbReference type="Proteomes" id="UP001284601"/>
    </source>
</evidence>
<dbReference type="Pfam" id="PF01614">
    <property type="entry name" value="IclR_C"/>
    <property type="match status" value="1"/>
</dbReference>
<evidence type="ECO:0000259" key="5">
    <source>
        <dbReference type="PROSITE" id="PS51078"/>
    </source>
</evidence>
<dbReference type="InterPro" id="IPR036388">
    <property type="entry name" value="WH-like_DNA-bd_sf"/>
</dbReference>
<dbReference type="PANTHER" id="PTHR30136:SF24">
    <property type="entry name" value="HTH-TYPE TRANSCRIPTIONAL REPRESSOR ALLR"/>
    <property type="match status" value="1"/>
</dbReference>
<gene>
    <name evidence="6" type="ORF">R7226_03680</name>
</gene>
<keyword evidence="7" id="KW-1185">Reference proteome</keyword>
<evidence type="ECO:0000256" key="2">
    <source>
        <dbReference type="ARBA" id="ARBA00023125"/>
    </source>
</evidence>
<keyword evidence="2" id="KW-0238">DNA-binding</keyword>
<dbReference type="PROSITE" id="PS51077">
    <property type="entry name" value="HTH_ICLR"/>
    <property type="match status" value="1"/>
</dbReference>
<dbReference type="InterPro" id="IPR014757">
    <property type="entry name" value="Tscrpt_reg_IclR_C"/>
</dbReference>
<feature type="domain" description="HTH iclR-type" evidence="4">
    <location>
        <begin position="7"/>
        <end position="69"/>
    </location>
</feature>
<accession>A0ABU4HJD2</accession>
<dbReference type="RefSeq" id="WP_318595684.1">
    <property type="nucleotide sequence ID" value="NZ_JAWSTH010000005.1"/>
</dbReference>
<proteinExistence type="predicted"/>
<protein>
    <submittedName>
        <fullName evidence="6">IclR family transcriptional regulator</fullName>
    </submittedName>
</protein>
<dbReference type="InterPro" id="IPR005471">
    <property type="entry name" value="Tscrpt_reg_IclR_N"/>
</dbReference>
<dbReference type="SUPFAM" id="SSF55781">
    <property type="entry name" value="GAF domain-like"/>
    <property type="match status" value="1"/>
</dbReference>
<dbReference type="InterPro" id="IPR050707">
    <property type="entry name" value="HTH_MetabolicPath_Reg"/>
</dbReference>
<evidence type="ECO:0000313" key="6">
    <source>
        <dbReference type="EMBL" id="MDW5593423.1"/>
    </source>
</evidence>
<dbReference type="Gene3D" id="3.30.450.40">
    <property type="match status" value="1"/>
</dbReference>
<dbReference type="SMART" id="SM00346">
    <property type="entry name" value="HTH_ICLR"/>
    <property type="match status" value="1"/>
</dbReference>
<dbReference type="PANTHER" id="PTHR30136">
    <property type="entry name" value="HELIX-TURN-HELIX TRANSCRIPTIONAL REGULATOR, ICLR FAMILY"/>
    <property type="match status" value="1"/>
</dbReference>
<keyword evidence="3" id="KW-0804">Transcription</keyword>
<comment type="caution">
    <text evidence="6">The sequence shown here is derived from an EMBL/GenBank/DDBJ whole genome shotgun (WGS) entry which is preliminary data.</text>
</comment>
<dbReference type="SUPFAM" id="SSF46785">
    <property type="entry name" value="Winged helix' DNA-binding domain"/>
    <property type="match status" value="1"/>
</dbReference>
<dbReference type="PROSITE" id="PS51078">
    <property type="entry name" value="ICLR_ED"/>
    <property type="match status" value="1"/>
</dbReference>